<sequence>MMVVKYDMAATQQIWKKVIVFFAAVAIGIVTCSTESRSALNGVVREDIQEQSSYKDVVLPFSPGEKLNFILKWGSIPAGKASLEVKPASRVNGELAYHFVMTARTNSFVDVFYKVRDKIEGFTSLDMSRSLRYKKKQREGRYKRNVLVEFDWNAAKTRQTRVDKGREYPWIDIPPGTFDPLSALYFTRLADFQEGMNIERPVTDGRKTVTGIVKVMKKETLTIDGTRYETYKLQPSTQGIGGVFKESDDAKLFVWITADKRRIPVKVKSKVLVGSFIGELSSMESGNPDATLSGRAEPE</sequence>
<evidence type="ECO:0000313" key="2">
    <source>
        <dbReference type="Proteomes" id="UP000229740"/>
    </source>
</evidence>
<dbReference type="EMBL" id="PDPS01000022">
    <property type="protein sequence ID" value="PID58548.1"/>
    <property type="molecule type" value="Genomic_DNA"/>
</dbReference>
<evidence type="ECO:0008006" key="3">
    <source>
        <dbReference type="Google" id="ProtNLM"/>
    </source>
</evidence>
<protein>
    <recommendedName>
        <fullName evidence="3">DUF3108 domain-containing protein</fullName>
    </recommendedName>
</protein>
<organism evidence="1 2">
    <name type="scientific">candidate division KSB3 bacterium</name>
    <dbReference type="NCBI Taxonomy" id="2044937"/>
    <lineage>
        <taxon>Bacteria</taxon>
        <taxon>candidate division KSB3</taxon>
    </lineage>
</organism>
<dbReference type="Pfam" id="PF11306">
    <property type="entry name" value="DUF3108"/>
    <property type="match status" value="1"/>
</dbReference>
<gene>
    <name evidence="1" type="ORF">CSB45_03115</name>
</gene>
<dbReference type="InterPro" id="IPR021457">
    <property type="entry name" value="DUF3108"/>
</dbReference>
<dbReference type="Proteomes" id="UP000229740">
    <property type="component" value="Unassembled WGS sequence"/>
</dbReference>
<comment type="caution">
    <text evidence="1">The sequence shown here is derived from an EMBL/GenBank/DDBJ whole genome shotgun (WGS) entry which is preliminary data.</text>
</comment>
<dbReference type="AlphaFoldDB" id="A0A2G6E9U6"/>
<accession>A0A2G6E9U6</accession>
<evidence type="ECO:0000313" key="1">
    <source>
        <dbReference type="EMBL" id="PID58548.1"/>
    </source>
</evidence>
<proteinExistence type="predicted"/>
<name>A0A2G6E9U6_9BACT</name>
<reference evidence="1 2" key="1">
    <citation type="submission" date="2017-10" db="EMBL/GenBank/DDBJ databases">
        <title>Novel microbial diversity and functional potential in the marine mammal oral microbiome.</title>
        <authorList>
            <person name="Dudek N.K."/>
            <person name="Sun C.L."/>
            <person name="Burstein D."/>
            <person name="Kantor R.S."/>
            <person name="Aliaga Goltsman D.S."/>
            <person name="Bik E.M."/>
            <person name="Thomas B.C."/>
            <person name="Banfield J.F."/>
            <person name="Relman D.A."/>
        </authorList>
    </citation>
    <scope>NUCLEOTIDE SEQUENCE [LARGE SCALE GENOMIC DNA]</scope>
    <source>
        <strain evidence="1">DOLZORAL124_49_17</strain>
    </source>
</reference>